<dbReference type="SMART" id="SM00184">
    <property type="entry name" value="RING"/>
    <property type="match status" value="1"/>
</dbReference>
<sequence>MAHPNSTLGDSSLDVDDFPLGDEGDEVGISKERLDKVSALVRDGNHKFRRNRYDEAISLYSKALLIKPGDHIILGNRSASFCLLTCLLKERSATQSEYQPLNGLDPTTHAEVKKLLILHPLRLCSRNRCGKGRERMGEEGRGRKFHSKFGGSGAGELVWAGTLALKDAEKIISSSPTLPKPYLLKANALYLLERYQDAREALLEGLQIDPLDPHLQSCLRDLDQSANVPLNLKQRKAERTDDFECTLCFKLLYEPVTTPCGHSFCRHCLHQAMDHGNKCPMCRTVLFITPRTYPISVVLNNIIQKNFPEEYAERKSEHGNVIYAGHDLMPLFVMDVVLPCQKLHLNIFEPRYRLMVRRVMEGNHRMGMVAIDPTTSTVAEFGCEVEIVECEPLPDGRFFLEIEGRRRFRIVQSWDQDGYRIAQVEWLQDLPPPEGSTEKQELVEMASTASELARNWVTHAREVSRAGRRHRHLEQFESESTPGPNDPEKLSFWLIKLLNLRPFEKYQLLCMKDTRERLSRVLDLLRAQEQGCSLQ</sequence>
<evidence type="ECO:0000259" key="6">
    <source>
        <dbReference type="PROSITE" id="PS50089"/>
    </source>
</evidence>
<evidence type="ECO:0008006" key="10">
    <source>
        <dbReference type="Google" id="ProtNLM"/>
    </source>
</evidence>
<organism evidence="8 9">
    <name type="scientific">Rhynchospora tenuis</name>
    <dbReference type="NCBI Taxonomy" id="198213"/>
    <lineage>
        <taxon>Eukaryota</taxon>
        <taxon>Viridiplantae</taxon>
        <taxon>Streptophyta</taxon>
        <taxon>Embryophyta</taxon>
        <taxon>Tracheophyta</taxon>
        <taxon>Spermatophyta</taxon>
        <taxon>Magnoliopsida</taxon>
        <taxon>Liliopsida</taxon>
        <taxon>Poales</taxon>
        <taxon>Cyperaceae</taxon>
        <taxon>Cyperoideae</taxon>
        <taxon>Rhynchosporeae</taxon>
        <taxon>Rhynchospora</taxon>
    </lineage>
</organism>
<dbReference type="GO" id="GO:0008270">
    <property type="term" value="F:zinc ion binding"/>
    <property type="evidence" value="ECO:0007669"/>
    <property type="project" value="UniProtKB-KW"/>
</dbReference>
<dbReference type="InterPro" id="IPR046336">
    <property type="entry name" value="Lon_prtase_N_sf"/>
</dbReference>
<dbReference type="AlphaFoldDB" id="A0AAD5ZH69"/>
<evidence type="ECO:0000256" key="4">
    <source>
        <dbReference type="PROSITE-ProRule" id="PRU00175"/>
    </source>
</evidence>
<dbReference type="GO" id="GO:0005737">
    <property type="term" value="C:cytoplasm"/>
    <property type="evidence" value="ECO:0007669"/>
    <property type="project" value="UniProtKB-ARBA"/>
</dbReference>
<dbReference type="Proteomes" id="UP001210211">
    <property type="component" value="Unassembled WGS sequence"/>
</dbReference>
<accession>A0AAD5ZH69</accession>
<evidence type="ECO:0000313" key="8">
    <source>
        <dbReference type="EMBL" id="KAJ3697849.1"/>
    </source>
</evidence>
<dbReference type="PANTHER" id="PTHR23327:SF42">
    <property type="entry name" value="LON PEPTIDASE N-TERMINAL DOMAIN AND RING FINGER PROTEIN C14F5.10C"/>
    <property type="match status" value="1"/>
</dbReference>
<evidence type="ECO:0000256" key="5">
    <source>
        <dbReference type="PROSITE-ProRule" id="PRU00339"/>
    </source>
</evidence>
<feature type="repeat" description="TPR" evidence="5">
    <location>
        <begin position="37"/>
        <end position="70"/>
    </location>
</feature>
<dbReference type="Gene3D" id="1.25.40.10">
    <property type="entry name" value="Tetratricopeptide repeat domain"/>
    <property type="match status" value="1"/>
</dbReference>
<dbReference type="PROSITE" id="PS50089">
    <property type="entry name" value="ZF_RING_2"/>
    <property type="match status" value="1"/>
</dbReference>
<dbReference type="Gene3D" id="1.20.58.1480">
    <property type="match status" value="1"/>
</dbReference>
<dbReference type="InterPro" id="IPR001841">
    <property type="entry name" value="Znf_RING"/>
</dbReference>
<dbReference type="EMBL" id="JAMRDG010000001">
    <property type="protein sequence ID" value="KAJ3697849.1"/>
    <property type="molecule type" value="Genomic_DNA"/>
</dbReference>
<keyword evidence="3" id="KW-0862">Zinc</keyword>
<dbReference type="InterPro" id="IPR011990">
    <property type="entry name" value="TPR-like_helical_dom_sf"/>
</dbReference>
<evidence type="ECO:0000256" key="3">
    <source>
        <dbReference type="ARBA" id="ARBA00022833"/>
    </source>
</evidence>
<gene>
    <name evidence="8" type="ORF">LUZ61_001554</name>
</gene>
<evidence type="ECO:0000259" key="7">
    <source>
        <dbReference type="PROSITE" id="PS51787"/>
    </source>
</evidence>
<keyword evidence="5" id="KW-0802">TPR repeat</keyword>
<feature type="domain" description="RING-type" evidence="6">
    <location>
        <begin position="245"/>
        <end position="283"/>
    </location>
</feature>
<comment type="caution">
    <text evidence="8">The sequence shown here is derived from an EMBL/GenBank/DDBJ whole genome shotgun (WGS) entry which is preliminary data.</text>
</comment>
<dbReference type="InterPro" id="IPR015947">
    <property type="entry name" value="PUA-like_sf"/>
</dbReference>
<reference evidence="8 9" key="1">
    <citation type="journal article" date="2022" name="Cell">
        <title>Repeat-based holocentromeres influence genome architecture and karyotype evolution.</title>
        <authorList>
            <person name="Hofstatter P.G."/>
            <person name="Thangavel G."/>
            <person name="Lux T."/>
            <person name="Neumann P."/>
            <person name="Vondrak T."/>
            <person name="Novak P."/>
            <person name="Zhang M."/>
            <person name="Costa L."/>
            <person name="Castellani M."/>
            <person name="Scott A."/>
            <person name="Toegelov H."/>
            <person name="Fuchs J."/>
            <person name="Mata-Sucre Y."/>
            <person name="Dias Y."/>
            <person name="Vanzela A.L.L."/>
            <person name="Huettel B."/>
            <person name="Almeida C.C.S."/>
            <person name="Simkova H."/>
            <person name="Souza G."/>
            <person name="Pedrosa-Harand A."/>
            <person name="Macas J."/>
            <person name="Mayer K.F.X."/>
            <person name="Houben A."/>
            <person name="Marques A."/>
        </authorList>
    </citation>
    <scope>NUCLEOTIDE SEQUENCE [LARGE SCALE GENOMIC DNA]</scope>
    <source>
        <strain evidence="8">RhyTen1mFocal</strain>
    </source>
</reference>
<dbReference type="SUPFAM" id="SSF88697">
    <property type="entry name" value="PUA domain-like"/>
    <property type="match status" value="1"/>
</dbReference>
<keyword evidence="9" id="KW-1185">Reference proteome</keyword>
<dbReference type="PROSITE" id="PS00518">
    <property type="entry name" value="ZF_RING_1"/>
    <property type="match status" value="1"/>
</dbReference>
<dbReference type="InterPro" id="IPR003111">
    <property type="entry name" value="Lon_prtase_N"/>
</dbReference>
<dbReference type="SUPFAM" id="SSF57850">
    <property type="entry name" value="RING/U-box"/>
    <property type="match status" value="1"/>
</dbReference>
<dbReference type="SMART" id="SM00464">
    <property type="entry name" value="LON"/>
    <property type="match status" value="1"/>
</dbReference>
<proteinExistence type="predicted"/>
<dbReference type="CDD" id="cd16514">
    <property type="entry name" value="RING-HC_LONFs_rpt2"/>
    <property type="match status" value="1"/>
</dbReference>
<protein>
    <recommendedName>
        <fullName evidence="10">LON peptidase N-terminal domain and RING finger protein 1</fullName>
    </recommendedName>
</protein>
<keyword evidence="1" id="KW-0479">Metal-binding</keyword>
<keyword evidence="2 4" id="KW-0863">Zinc-finger</keyword>
<dbReference type="Gene3D" id="3.30.40.10">
    <property type="entry name" value="Zinc/RING finger domain, C3HC4 (zinc finger)"/>
    <property type="match status" value="1"/>
</dbReference>
<dbReference type="SMART" id="SM00028">
    <property type="entry name" value="TPR"/>
    <property type="match status" value="2"/>
</dbReference>
<feature type="domain" description="Lon N-terminal" evidence="7">
    <location>
        <begin position="326"/>
        <end position="529"/>
    </location>
</feature>
<name>A0AAD5ZH69_9POAL</name>
<dbReference type="GO" id="GO:0061630">
    <property type="term" value="F:ubiquitin protein ligase activity"/>
    <property type="evidence" value="ECO:0007669"/>
    <property type="project" value="TreeGrafter"/>
</dbReference>
<dbReference type="Pfam" id="PF13923">
    <property type="entry name" value="zf-C3HC4_2"/>
    <property type="match status" value="1"/>
</dbReference>
<dbReference type="Gene3D" id="2.30.130.40">
    <property type="entry name" value="LON domain-like"/>
    <property type="match status" value="1"/>
</dbReference>
<evidence type="ECO:0000313" key="9">
    <source>
        <dbReference type="Proteomes" id="UP001210211"/>
    </source>
</evidence>
<dbReference type="InterPro" id="IPR017907">
    <property type="entry name" value="Znf_RING_CS"/>
</dbReference>
<evidence type="ECO:0000256" key="1">
    <source>
        <dbReference type="ARBA" id="ARBA00022723"/>
    </source>
</evidence>
<dbReference type="InterPro" id="IPR013083">
    <property type="entry name" value="Znf_RING/FYVE/PHD"/>
</dbReference>
<dbReference type="InterPro" id="IPR019734">
    <property type="entry name" value="TPR_rpt"/>
</dbReference>
<dbReference type="PROSITE" id="PS51787">
    <property type="entry name" value="LON_N"/>
    <property type="match status" value="1"/>
</dbReference>
<dbReference type="PROSITE" id="PS50005">
    <property type="entry name" value="TPR"/>
    <property type="match status" value="1"/>
</dbReference>
<dbReference type="SUPFAM" id="SSF48452">
    <property type="entry name" value="TPR-like"/>
    <property type="match status" value="1"/>
</dbReference>
<dbReference type="Pfam" id="PF02190">
    <property type="entry name" value="LON_substr_bdg"/>
    <property type="match status" value="1"/>
</dbReference>
<dbReference type="PANTHER" id="PTHR23327">
    <property type="entry name" value="RING FINGER PROTEIN 127"/>
    <property type="match status" value="1"/>
</dbReference>
<evidence type="ECO:0000256" key="2">
    <source>
        <dbReference type="ARBA" id="ARBA00022771"/>
    </source>
</evidence>